<gene>
    <name evidence="5" type="ORF">KTA_25890</name>
</gene>
<dbReference type="GO" id="GO:0016779">
    <property type="term" value="F:nucleotidyltransferase activity"/>
    <property type="evidence" value="ECO:0007669"/>
    <property type="project" value="UniProtKB-KW"/>
</dbReference>
<accession>A0A455T3I9</accession>
<dbReference type="InterPro" id="IPR004821">
    <property type="entry name" value="Cyt_trans-like"/>
</dbReference>
<keyword evidence="2" id="KW-0548">Nucleotidyltransferase</keyword>
<dbReference type="InterPro" id="IPR050385">
    <property type="entry name" value="Archaeal_FAD_synthase"/>
</dbReference>
<protein>
    <submittedName>
        <fullName evidence="5">ADP-heptose synthase</fullName>
    </submittedName>
</protein>
<evidence type="ECO:0000256" key="3">
    <source>
        <dbReference type="SAM" id="MobiDB-lite"/>
    </source>
</evidence>
<keyword evidence="1" id="KW-0808">Transferase</keyword>
<dbReference type="NCBIfam" id="TIGR00125">
    <property type="entry name" value="cyt_tran_rel"/>
    <property type="match status" value="1"/>
</dbReference>
<reference evidence="5" key="1">
    <citation type="submission" date="2018-12" db="EMBL/GenBank/DDBJ databases">
        <title>Novel natural products biosynthetic potential of the class Ktedonobacteria.</title>
        <authorList>
            <person name="Zheng Y."/>
            <person name="Saitou A."/>
            <person name="Wang C.M."/>
            <person name="Toyoda A."/>
            <person name="Minakuchi Y."/>
            <person name="Sekiguchi Y."/>
            <person name="Ueda K."/>
            <person name="Takano H."/>
            <person name="Sakai Y."/>
            <person name="Yokota A."/>
            <person name="Yabe S."/>
        </authorList>
    </citation>
    <scope>NUCLEOTIDE SEQUENCE</scope>
    <source>
        <strain evidence="5">A3-2</strain>
    </source>
</reference>
<sequence length="207" mass="21860">MSKHGEPEPTSGGGSSSSAGAASASYGAEAPATAAAQAKIMQREQLAALVQRRQQSGERAVFTNGCFDLLHLGHVRYLQEARALGDFLIVALNSDKSVRTLKGPGRPVVPQEERAEIVAALACVDYVTIFDELTACELVALLRPAIYVKGGDYAASSATGNQGQGKPDVTRLPEATVVQTYGGSVRLIPYLAHHSTTELIMAIKRLP</sequence>
<dbReference type="Gene3D" id="3.40.50.620">
    <property type="entry name" value="HUPs"/>
    <property type="match status" value="1"/>
</dbReference>
<organism evidence="5">
    <name type="scientific">Thermogemmatispora argillosa</name>
    <dbReference type="NCBI Taxonomy" id="2045280"/>
    <lineage>
        <taxon>Bacteria</taxon>
        <taxon>Bacillati</taxon>
        <taxon>Chloroflexota</taxon>
        <taxon>Ktedonobacteria</taxon>
        <taxon>Thermogemmatisporales</taxon>
        <taxon>Thermogemmatisporaceae</taxon>
        <taxon>Thermogemmatispora</taxon>
    </lineage>
</organism>
<evidence type="ECO:0000313" key="5">
    <source>
        <dbReference type="EMBL" id="BBH94390.1"/>
    </source>
</evidence>
<name>A0A455T3I9_9CHLR</name>
<dbReference type="EMBL" id="AP019377">
    <property type="protein sequence ID" value="BBH94390.1"/>
    <property type="molecule type" value="Genomic_DNA"/>
</dbReference>
<feature type="compositionally biased region" description="Low complexity" evidence="3">
    <location>
        <begin position="16"/>
        <end position="26"/>
    </location>
</feature>
<dbReference type="AlphaFoldDB" id="A0A455T3I9"/>
<feature type="domain" description="Cytidyltransferase-like" evidence="4">
    <location>
        <begin position="62"/>
        <end position="156"/>
    </location>
</feature>
<evidence type="ECO:0000259" key="4">
    <source>
        <dbReference type="Pfam" id="PF01467"/>
    </source>
</evidence>
<dbReference type="SUPFAM" id="SSF52374">
    <property type="entry name" value="Nucleotidylyl transferase"/>
    <property type="match status" value="1"/>
</dbReference>
<feature type="region of interest" description="Disordered" evidence="3">
    <location>
        <begin position="1"/>
        <end position="26"/>
    </location>
</feature>
<evidence type="ECO:0000256" key="1">
    <source>
        <dbReference type="ARBA" id="ARBA00022679"/>
    </source>
</evidence>
<evidence type="ECO:0000256" key="2">
    <source>
        <dbReference type="ARBA" id="ARBA00022695"/>
    </source>
</evidence>
<dbReference type="Pfam" id="PF01467">
    <property type="entry name" value="CTP_transf_like"/>
    <property type="match status" value="1"/>
</dbReference>
<dbReference type="PANTHER" id="PTHR43793">
    <property type="entry name" value="FAD SYNTHASE"/>
    <property type="match status" value="1"/>
</dbReference>
<dbReference type="PANTHER" id="PTHR43793:SF2">
    <property type="entry name" value="BIFUNCTIONAL PROTEIN HLDE"/>
    <property type="match status" value="1"/>
</dbReference>
<dbReference type="InterPro" id="IPR014729">
    <property type="entry name" value="Rossmann-like_a/b/a_fold"/>
</dbReference>
<proteinExistence type="predicted"/>